<dbReference type="PATRIC" id="fig|182217.3.peg.368"/>
<evidence type="ECO:0000313" key="1">
    <source>
        <dbReference type="EMBL" id="AFI03639.1"/>
    </source>
</evidence>
<sequence>MFITKRERESKKGAVLRASSLKMCLPSKLFLVKILCFKECLKIVAKSLFYFLPLSLNVLKAHEKSGFFIEGGFESGMLQGIEKREQQIATESKAYEDYLPLNTIISHAKNLFANSSAISKLQFSTLHPIKVTLDRDTKQLVIESFLPYNVNNVKISFKDSQGKLISLGMIEVIPKFSKITLSENLFDNFKEIDLNATYNNFKVSSTKFSNENTKRLFRALDTITTDLIVEYKSPPTFNSCMYNKAQNKKATNSCYSPFNAQTAEEFTNLLINMMAVFDSKSWYENIMNAPFDFVNSWKPNDCRFGTPKCVAPGKNGLVNPEFKKDVVPHDKVVSDFRSDMNLQISILNGAKVDGLGLGDVTWGKLGVVAWALDPKTLFGKDFKTLNLYTARTILHEFSHTKHYSHNGNMTYQRVPKSNGKGDSDGIPYDVCSRFGGENQPTYPGDFQGSVYPHCNDVPAGFLGISTSVWQQLITQNALPIDYANLGTQKNYLDAKLNTTNLANSMLSTLKESFLVSNMITTSSSSSSQRFNVAMLGANLKLGYQQYFNDYLGLAYYGIAKYNFSSLNGSSNNKVQQMSFGGGVDLLLDFITHYDNKKPLKSQLVPKRLFKSSFGMFMGLRGLYNYYYLFKQYHNKGNLNIVGGLNYRYKHSKYSVGISVPLIEQVIRVSLRDNNIQSTWAFKEGASHFNVFFNYGWVF</sequence>
<dbReference type="Proteomes" id="UP000005010">
    <property type="component" value="Chromosome"/>
</dbReference>
<name>I0EL20_HELC0</name>
<keyword evidence="2" id="KW-1185">Reference proteome</keyword>
<evidence type="ECO:0000313" key="2">
    <source>
        <dbReference type="Proteomes" id="UP000005010"/>
    </source>
</evidence>
<dbReference type="EMBL" id="CP003479">
    <property type="protein sequence ID" value="AFI03639.1"/>
    <property type="molecule type" value="Genomic_DNA"/>
</dbReference>
<protein>
    <recommendedName>
        <fullName evidence="3">Outer membrane protein HomB</fullName>
    </recommendedName>
</protein>
<proteinExistence type="predicted"/>
<dbReference type="KEGG" id="hce:HCW_01770"/>
<dbReference type="PRINTS" id="PR01776">
    <property type="entry name" value="HPOMPFAMILY"/>
</dbReference>
<dbReference type="InterPro" id="IPR002718">
    <property type="entry name" value="OMP_Helicobacter"/>
</dbReference>
<gene>
    <name evidence="1" type="ordered locus">HCW_01770</name>
</gene>
<dbReference type="HOGENOM" id="CLU_017994_1_0_7"/>
<evidence type="ECO:0008006" key="3">
    <source>
        <dbReference type="Google" id="ProtNLM"/>
    </source>
</evidence>
<organism evidence="1 2">
    <name type="scientific">Helicobacter cetorum (strain ATCC BAA-429 / MIT 00-7128)</name>
    <dbReference type="NCBI Taxonomy" id="182217"/>
    <lineage>
        <taxon>Bacteria</taxon>
        <taxon>Pseudomonadati</taxon>
        <taxon>Campylobacterota</taxon>
        <taxon>Epsilonproteobacteria</taxon>
        <taxon>Campylobacterales</taxon>
        <taxon>Helicobacteraceae</taxon>
        <taxon>Helicobacter</taxon>
    </lineage>
</organism>
<accession>I0EL20</accession>
<dbReference type="RefSeq" id="WP_014660511.1">
    <property type="nucleotide sequence ID" value="NC_017737.1"/>
</dbReference>
<reference evidence="2" key="1">
    <citation type="submission" date="2012-04" db="EMBL/GenBank/DDBJ databases">
        <title>Complete genome sequence of Helicobacter cetorum strain MIT 00-7128.</title>
        <authorList>
            <person name="Kersulyte D."/>
            <person name="Berg D.E."/>
        </authorList>
    </citation>
    <scope>NUCLEOTIDE SEQUENCE [LARGE SCALE GENOMIC DNA]</scope>
    <source>
        <strain evidence="2">MIT 00-7128</strain>
    </source>
</reference>
<dbReference type="AlphaFoldDB" id="I0EL20"/>